<dbReference type="Proteomes" id="UP000230859">
    <property type="component" value="Unassembled WGS sequence"/>
</dbReference>
<keyword evidence="1" id="KW-0812">Transmembrane</keyword>
<gene>
    <name evidence="2" type="ORF">COV74_04385</name>
</gene>
<reference evidence="2 3" key="1">
    <citation type="submission" date="2017-09" db="EMBL/GenBank/DDBJ databases">
        <title>Depth-based differentiation of microbial function through sediment-hosted aquifers and enrichment of novel symbionts in the deep terrestrial subsurface.</title>
        <authorList>
            <person name="Probst A.J."/>
            <person name="Ladd B."/>
            <person name="Jarett J.K."/>
            <person name="Geller-Mcgrath D.E."/>
            <person name="Sieber C.M."/>
            <person name="Emerson J.B."/>
            <person name="Anantharaman K."/>
            <person name="Thomas B.C."/>
            <person name="Malmstrom R."/>
            <person name="Stieglmeier M."/>
            <person name="Klingl A."/>
            <person name="Woyke T."/>
            <person name="Ryan C.M."/>
            <person name="Banfield J.F."/>
        </authorList>
    </citation>
    <scope>NUCLEOTIDE SEQUENCE [LARGE SCALE GENOMIC DNA]</scope>
    <source>
        <strain evidence="2">CG11_big_fil_rev_8_21_14_0_20_45_26</strain>
    </source>
</reference>
<proteinExistence type="predicted"/>
<evidence type="ECO:0000256" key="1">
    <source>
        <dbReference type="SAM" id="Phobius"/>
    </source>
</evidence>
<sequence>MNLSRHVERPFRNQNSGFSLAEVVIALSIFTITVLVLHGSISLAKLAFYNQVDRSKAEQNVKHTLEIMARDLREAKQGMNPITCTTADYDNPQNICIKTSSSSAVLSFKVPESTNHDTENTSYKTIRYDWTTSWGPYRRTIRRTEISSIGAASAPVIIGRDITAVSFSHSTNTIRLNLTSQNYTHSMNSSQSMMVYLRNNT</sequence>
<dbReference type="Pfam" id="PF07963">
    <property type="entry name" value="N_methyl"/>
    <property type="match status" value="1"/>
</dbReference>
<feature type="transmembrane region" description="Helical" evidence="1">
    <location>
        <begin position="20"/>
        <end position="41"/>
    </location>
</feature>
<keyword evidence="1" id="KW-1133">Transmembrane helix</keyword>
<comment type="caution">
    <text evidence="2">The sequence shown here is derived from an EMBL/GenBank/DDBJ whole genome shotgun (WGS) entry which is preliminary data.</text>
</comment>
<keyword evidence="1" id="KW-0472">Membrane</keyword>
<dbReference type="AlphaFoldDB" id="A0A2H0LQ25"/>
<organism evidence="2 3">
    <name type="scientific">Candidatus Abzuiibacterium crystallinum</name>
    <dbReference type="NCBI Taxonomy" id="1974748"/>
    <lineage>
        <taxon>Bacteria</taxon>
        <taxon>Pseudomonadati</taxon>
        <taxon>Candidatus Omnitrophota</taxon>
        <taxon>Candidatus Abzuiibacterium</taxon>
    </lineage>
</organism>
<protein>
    <recommendedName>
        <fullName evidence="4">Prepilin-type N-terminal cleavage/methylation domain-containing protein</fullName>
    </recommendedName>
</protein>
<dbReference type="EMBL" id="PCVY01000041">
    <property type="protein sequence ID" value="PIQ86530.1"/>
    <property type="molecule type" value="Genomic_DNA"/>
</dbReference>
<evidence type="ECO:0008006" key="4">
    <source>
        <dbReference type="Google" id="ProtNLM"/>
    </source>
</evidence>
<evidence type="ECO:0000313" key="2">
    <source>
        <dbReference type="EMBL" id="PIQ86530.1"/>
    </source>
</evidence>
<name>A0A2H0LQ25_9BACT</name>
<dbReference type="InterPro" id="IPR012902">
    <property type="entry name" value="N_methyl_site"/>
</dbReference>
<accession>A0A2H0LQ25</accession>
<dbReference type="NCBIfam" id="TIGR02532">
    <property type="entry name" value="IV_pilin_GFxxxE"/>
    <property type="match status" value="1"/>
</dbReference>
<evidence type="ECO:0000313" key="3">
    <source>
        <dbReference type="Proteomes" id="UP000230859"/>
    </source>
</evidence>